<name>A0A654TYQ2_MYCTX</name>
<evidence type="ECO:0000256" key="1">
    <source>
        <dbReference type="SAM" id="Phobius"/>
    </source>
</evidence>
<protein>
    <submittedName>
        <fullName evidence="2">Uncharacterized protein</fullName>
    </submittedName>
</protein>
<dbReference type="AlphaFoldDB" id="A0A654TYQ2"/>
<dbReference type="Proteomes" id="UP000046680">
    <property type="component" value="Unassembled WGS sequence"/>
</dbReference>
<keyword evidence="1" id="KW-1133">Transmembrane helix</keyword>
<sequence length="51" mass="5623">MTISNVSSSWLRRNIPHCAMSGIGGVWAMISEIGKRDSRRTAMKMRGISGK</sequence>
<reference evidence="2 3" key="1">
    <citation type="submission" date="2015-03" db="EMBL/GenBank/DDBJ databases">
        <authorList>
            <consortium name="Pathogen Informatics"/>
        </authorList>
    </citation>
    <scope>NUCLEOTIDE SEQUENCE [LARGE SCALE GENOMIC DNA]</scope>
    <source>
        <strain evidence="2 3">C09601061</strain>
    </source>
</reference>
<keyword evidence="1" id="KW-0812">Transmembrane</keyword>
<proteinExistence type="predicted"/>
<evidence type="ECO:0000313" key="3">
    <source>
        <dbReference type="Proteomes" id="UP000046680"/>
    </source>
</evidence>
<evidence type="ECO:0000313" key="2">
    <source>
        <dbReference type="EMBL" id="CFR67504.1"/>
    </source>
</evidence>
<keyword evidence="1" id="KW-0472">Membrane</keyword>
<feature type="transmembrane region" description="Helical" evidence="1">
    <location>
        <begin position="14"/>
        <end position="34"/>
    </location>
</feature>
<organism evidence="2 3">
    <name type="scientific">Mycobacterium tuberculosis</name>
    <dbReference type="NCBI Taxonomy" id="1773"/>
    <lineage>
        <taxon>Bacteria</taxon>
        <taxon>Bacillati</taxon>
        <taxon>Actinomycetota</taxon>
        <taxon>Actinomycetes</taxon>
        <taxon>Mycobacteriales</taxon>
        <taxon>Mycobacteriaceae</taxon>
        <taxon>Mycobacterium</taxon>
        <taxon>Mycobacterium tuberculosis complex</taxon>
    </lineage>
</organism>
<accession>A0A654TYQ2</accession>
<gene>
    <name evidence="2" type="ORF">ERS007657_00522</name>
</gene>
<dbReference type="EMBL" id="CGCX01000116">
    <property type="protein sequence ID" value="CFR67504.1"/>
    <property type="molecule type" value="Genomic_DNA"/>
</dbReference>